<dbReference type="InterPro" id="IPR005940">
    <property type="entry name" value="Anthranilate_Pribosyl_Tfrase"/>
</dbReference>
<dbReference type="PANTHER" id="PTHR43285">
    <property type="entry name" value="ANTHRANILATE PHOSPHORIBOSYLTRANSFERASE"/>
    <property type="match status" value="1"/>
</dbReference>
<feature type="binding site" evidence="3">
    <location>
        <position position="224"/>
    </location>
    <ligand>
        <name>Mg(2+)</name>
        <dbReference type="ChEBI" id="CHEBI:18420"/>
        <label>1</label>
    </ligand>
</feature>
<keyword evidence="2 3" id="KW-0808">Transferase</keyword>
<name>A0A926IRU9_9BACT</name>
<dbReference type="PANTHER" id="PTHR43285:SF2">
    <property type="entry name" value="ANTHRANILATE PHOSPHORIBOSYLTRANSFERASE"/>
    <property type="match status" value="1"/>
</dbReference>
<protein>
    <recommendedName>
        <fullName evidence="3">Anthranilate phosphoribosyltransferase</fullName>
        <ecNumber evidence="3">2.4.2.18</ecNumber>
    </recommendedName>
</protein>
<feature type="binding site" evidence="3">
    <location>
        <position position="110"/>
    </location>
    <ligand>
        <name>anthranilate</name>
        <dbReference type="ChEBI" id="CHEBI:16567"/>
        <label>1</label>
    </ligand>
</feature>
<dbReference type="GO" id="GO:0005829">
    <property type="term" value="C:cytosol"/>
    <property type="evidence" value="ECO:0007669"/>
    <property type="project" value="TreeGrafter"/>
</dbReference>
<feature type="binding site" evidence="3">
    <location>
        <begin position="82"/>
        <end position="83"/>
    </location>
    <ligand>
        <name>5-phospho-alpha-D-ribose 1-diphosphate</name>
        <dbReference type="ChEBI" id="CHEBI:58017"/>
    </ligand>
</feature>
<dbReference type="EMBL" id="JACRTF010000001">
    <property type="protein sequence ID" value="MBC8594885.1"/>
    <property type="molecule type" value="Genomic_DNA"/>
</dbReference>
<dbReference type="InterPro" id="IPR036320">
    <property type="entry name" value="Glycosyl_Trfase_fam3_N_dom_sf"/>
</dbReference>
<comment type="caution">
    <text evidence="6">The sequence shown here is derived from an EMBL/GenBank/DDBJ whole genome shotgun (WGS) entry which is preliminary data.</text>
</comment>
<dbReference type="Gene3D" id="1.20.970.10">
    <property type="entry name" value="Transferase, Pyrimidine Nucleoside Phosphorylase, Chain C"/>
    <property type="match status" value="1"/>
</dbReference>
<feature type="binding site" evidence="3">
    <location>
        <begin position="107"/>
        <end position="115"/>
    </location>
    <ligand>
        <name>5-phospho-alpha-D-ribose 1-diphosphate</name>
        <dbReference type="ChEBI" id="CHEBI:58017"/>
    </ligand>
</feature>
<proteinExistence type="inferred from homology"/>
<comment type="subunit">
    <text evidence="3">Homodimer.</text>
</comment>
<sequence>MKQILYKLFEHQYLACDEARTILQNIAQGKYNDSQVASLITVFLMRNISVEELCGFRDALLEMCIPVDLNEFSPIDIVGTGGDGKNTFNISTAACFVVAGAGFPVVKHGNYGATSVSGASNVMEQHGVHFTSDTDQLHRSLEKCNIAYLHAPLFNPALKAVAPIRRALAVRTFFNMLGPLVNPALPRYQLLGVYNLPLLRLYTYTYQASDTPFAVVHSLDGYDEISLTDDFKVATSGNEKIYSPESLGFARNREEELDGGATPEEAAKIFGHVMANQATDAQKNVVIVNAAFAIQVIHPEKSIEECIAIARESLESGKAQTTFRKFIELNKVNR</sequence>
<gene>
    <name evidence="3 6" type="primary">trpD</name>
    <name evidence="6" type="ORF">H8744_16870</name>
</gene>
<keyword evidence="3" id="KW-0028">Amino-acid biosynthesis</keyword>
<comment type="function">
    <text evidence="3">Catalyzes the transfer of the phosphoribosyl group of 5-phosphorylribose-1-pyrophosphate (PRPP) to anthranilate to yield N-(5'-phosphoribosyl)-anthranilate (PRA).</text>
</comment>
<dbReference type="NCBIfam" id="TIGR01245">
    <property type="entry name" value="trpD"/>
    <property type="match status" value="1"/>
</dbReference>
<dbReference type="GO" id="GO:0000162">
    <property type="term" value="P:L-tryptophan biosynthetic process"/>
    <property type="evidence" value="ECO:0007669"/>
    <property type="project" value="UniProtKB-UniRule"/>
</dbReference>
<feature type="binding site" evidence="3">
    <location>
        <position position="165"/>
    </location>
    <ligand>
        <name>anthranilate</name>
        <dbReference type="ChEBI" id="CHEBI:16567"/>
        <label>2</label>
    </ligand>
</feature>
<evidence type="ECO:0000313" key="7">
    <source>
        <dbReference type="Proteomes" id="UP000651085"/>
    </source>
</evidence>
<dbReference type="GO" id="GO:0004048">
    <property type="term" value="F:anthranilate phosphoribosyltransferase activity"/>
    <property type="evidence" value="ECO:0007669"/>
    <property type="project" value="UniProtKB-UniRule"/>
</dbReference>
<keyword evidence="7" id="KW-1185">Reference proteome</keyword>
<comment type="similarity">
    <text evidence="3">Belongs to the anthranilate phosphoribosyltransferase family.</text>
</comment>
<feature type="domain" description="Glycosyl transferase family 3" evidence="4">
    <location>
        <begin position="75"/>
        <end position="320"/>
    </location>
</feature>
<comment type="catalytic activity">
    <reaction evidence="3">
        <text>N-(5-phospho-beta-D-ribosyl)anthranilate + diphosphate = 5-phospho-alpha-D-ribose 1-diphosphate + anthranilate</text>
        <dbReference type="Rhea" id="RHEA:11768"/>
        <dbReference type="ChEBI" id="CHEBI:16567"/>
        <dbReference type="ChEBI" id="CHEBI:18277"/>
        <dbReference type="ChEBI" id="CHEBI:33019"/>
        <dbReference type="ChEBI" id="CHEBI:58017"/>
        <dbReference type="EC" id="2.4.2.18"/>
    </reaction>
</comment>
<evidence type="ECO:0000256" key="3">
    <source>
        <dbReference type="HAMAP-Rule" id="MF_00211"/>
    </source>
</evidence>
<dbReference type="Pfam" id="PF02885">
    <property type="entry name" value="Glycos_trans_3N"/>
    <property type="match status" value="1"/>
</dbReference>
<comment type="cofactor">
    <cofactor evidence="3">
        <name>Mg(2+)</name>
        <dbReference type="ChEBI" id="CHEBI:18420"/>
    </cofactor>
    <text evidence="3">Binds 2 magnesium ions per monomer.</text>
</comment>
<evidence type="ECO:0000256" key="1">
    <source>
        <dbReference type="ARBA" id="ARBA00022676"/>
    </source>
</evidence>
<dbReference type="InterPro" id="IPR035902">
    <property type="entry name" value="Nuc_phospho_transferase"/>
</dbReference>
<keyword evidence="3" id="KW-0460">Magnesium</keyword>
<feature type="domain" description="Glycosyl transferase family 3 N-terminal" evidence="5">
    <location>
        <begin position="2"/>
        <end position="63"/>
    </location>
</feature>
<dbReference type="SUPFAM" id="SSF52418">
    <property type="entry name" value="Nucleoside phosphorylase/phosphoribosyltransferase catalytic domain"/>
    <property type="match status" value="1"/>
</dbReference>
<evidence type="ECO:0000313" key="6">
    <source>
        <dbReference type="EMBL" id="MBC8594885.1"/>
    </source>
</evidence>
<dbReference type="Gene3D" id="3.40.1030.10">
    <property type="entry name" value="Nucleoside phosphorylase/phosphoribosyltransferase catalytic domain"/>
    <property type="match status" value="1"/>
</dbReference>
<dbReference type="EC" id="2.4.2.18" evidence="3"/>
<comment type="caution">
    <text evidence="3">Lacks conserved residue(s) required for the propagation of feature annotation.</text>
</comment>
<reference evidence="6" key="1">
    <citation type="submission" date="2020-08" db="EMBL/GenBank/DDBJ databases">
        <title>Genome public.</title>
        <authorList>
            <person name="Liu C."/>
            <person name="Sun Q."/>
        </authorList>
    </citation>
    <scope>NUCLEOTIDE SEQUENCE</scope>
    <source>
        <strain evidence="6">N12</strain>
    </source>
</reference>
<keyword evidence="3" id="KW-0822">Tryptophan biosynthesis</keyword>
<dbReference type="RefSeq" id="WP_262435972.1">
    <property type="nucleotide sequence ID" value="NZ_JACRTF010000001.1"/>
</dbReference>
<feature type="binding site" evidence="3">
    <location>
        <begin position="89"/>
        <end position="92"/>
    </location>
    <ligand>
        <name>5-phospho-alpha-D-ribose 1-diphosphate</name>
        <dbReference type="ChEBI" id="CHEBI:58017"/>
    </ligand>
</feature>
<feature type="binding site" evidence="3">
    <location>
        <position position="87"/>
    </location>
    <ligand>
        <name>5-phospho-alpha-D-ribose 1-diphosphate</name>
        <dbReference type="ChEBI" id="CHEBI:58017"/>
    </ligand>
</feature>
<accession>A0A926IRU9</accession>
<keyword evidence="3" id="KW-0057">Aromatic amino acid biosynthesis</keyword>
<comment type="pathway">
    <text evidence="3">Amino-acid biosynthesis; L-tryptophan biosynthesis; L-tryptophan from chorismate: step 2/5.</text>
</comment>
<evidence type="ECO:0000256" key="2">
    <source>
        <dbReference type="ARBA" id="ARBA00022679"/>
    </source>
</evidence>
<dbReference type="HAMAP" id="MF_00211">
    <property type="entry name" value="TrpD"/>
    <property type="match status" value="1"/>
</dbReference>
<feature type="binding site" evidence="3">
    <location>
        <position position="119"/>
    </location>
    <ligand>
        <name>5-phospho-alpha-D-ribose 1-diphosphate</name>
        <dbReference type="ChEBI" id="CHEBI:58017"/>
    </ligand>
</feature>
<dbReference type="Pfam" id="PF00591">
    <property type="entry name" value="Glycos_transf_3"/>
    <property type="match status" value="1"/>
</dbReference>
<dbReference type="SUPFAM" id="SSF47648">
    <property type="entry name" value="Nucleoside phosphorylase/phosphoribosyltransferase N-terminal domain"/>
    <property type="match status" value="1"/>
</dbReference>
<feature type="binding site" evidence="3">
    <location>
        <position position="79"/>
    </location>
    <ligand>
        <name>5-phospho-alpha-D-ribose 1-diphosphate</name>
        <dbReference type="ChEBI" id="CHEBI:58017"/>
    </ligand>
</feature>
<feature type="binding site" evidence="3">
    <location>
        <position position="79"/>
    </location>
    <ligand>
        <name>anthranilate</name>
        <dbReference type="ChEBI" id="CHEBI:16567"/>
        <label>1</label>
    </ligand>
</feature>
<keyword evidence="3" id="KW-0479">Metal-binding</keyword>
<keyword evidence="1 3" id="KW-0328">Glycosyltransferase</keyword>
<feature type="binding site" evidence="3">
    <location>
        <position position="223"/>
    </location>
    <ligand>
        <name>Mg(2+)</name>
        <dbReference type="ChEBI" id="CHEBI:18420"/>
        <label>2</label>
    </ligand>
</feature>
<organism evidence="6 7">
    <name type="scientific">Jilunia laotingensis</name>
    <dbReference type="NCBI Taxonomy" id="2763675"/>
    <lineage>
        <taxon>Bacteria</taxon>
        <taxon>Pseudomonadati</taxon>
        <taxon>Bacteroidota</taxon>
        <taxon>Bacteroidia</taxon>
        <taxon>Bacteroidales</taxon>
        <taxon>Bacteroidaceae</taxon>
        <taxon>Jilunia</taxon>
    </lineage>
</organism>
<evidence type="ECO:0000259" key="5">
    <source>
        <dbReference type="Pfam" id="PF02885"/>
    </source>
</evidence>
<dbReference type="InterPro" id="IPR017459">
    <property type="entry name" value="Glycosyl_Trfase_fam3_N_dom"/>
</dbReference>
<feature type="binding site" evidence="3">
    <location>
        <position position="224"/>
    </location>
    <ligand>
        <name>Mg(2+)</name>
        <dbReference type="ChEBI" id="CHEBI:18420"/>
        <label>2</label>
    </ligand>
</feature>
<feature type="binding site" evidence="3">
    <location>
        <position position="91"/>
    </location>
    <ligand>
        <name>Mg(2+)</name>
        <dbReference type="ChEBI" id="CHEBI:18420"/>
        <label>1</label>
    </ligand>
</feature>
<dbReference type="AlphaFoldDB" id="A0A926IRU9"/>
<dbReference type="Proteomes" id="UP000651085">
    <property type="component" value="Unassembled WGS sequence"/>
</dbReference>
<dbReference type="InterPro" id="IPR000312">
    <property type="entry name" value="Glycosyl_Trfase_fam3"/>
</dbReference>
<dbReference type="GO" id="GO:0000287">
    <property type="term" value="F:magnesium ion binding"/>
    <property type="evidence" value="ECO:0007669"/>
    <property type="project" value="UniProtKB-UniRule"/>
</dbReference>
<evidence type="ECO:0000259" key="4">
    <source>
        <dbReference type="Pfam" id="PF00591"/>
    </source>
</evidence>